<accession>A0ABX2AIM2</accession>
<feature type="transmembrane region" description="Helical" evidence="7">
    <location>
        <begin position="270"/>
        <end position="289"/>
    </location>
</feature>
<proteinExistence type="inferred from homology"/>
<evidence type="ECO:0000313" key="9">
    <source>
        <dbReference type="EMBL" id="NPD90893.1"/>
    </source>
</evidence>
<keyword evidence="3" id="KW-1003">Cell membrane</keyword>
<evidence type="ECO:0000256" key="6">
    <source>
        <dbReference type="ARBA" id="ARBA00023136"/>
    </source>
</evidence>
<dbReference type="GO" id="GO:0016746">
    <property type="term" value="F:acyltransferase activity"/>
    <property type="evidence" value="ECO:0007669"/>
    <property type="project" value="UniProtKB-KW"/>
</dbReference>
<feature type="transmembrane region" description="Helical" evidence="7">
    <location>
        <begin position="44"/>
        <end position="65"/>
    </location>
</feature>
<gene>
    <name evidence="9" type="ORF">HPS56_00705</name>
</gene>
<dbReference type="RefSeq" id="WP_172272343.1">
    <property type="nucleotide sequence ID" value="NZ_CASGMU010000001.1"/>
</dbReference>
<evidence type="ECO:0000256" key="1">
    <source>
        <dbReference type="ARBA" id="ARBA00004651"/>
    </source>
</evidence>
<feature type="transmembrane region" description="Helical" evidence="7">
    <location>
        <begin position="5"/>
        <end position="24"/>
    </location>
</feature>
<dbReference type="InterPro" id="IPR002656">
    <property type="entry name" value="Acyl_transf_3_dom"/>
</dbReference>
<comment type="similarity">
    <text evidence="2">Belongs to the acyltransferase 3 family.</text>
</comment>
<evidence type="ECO:0000256" key="7">
    <source>
        <dbReference type="SAM" id="Phobius"/>
    </source>
</evidence>
<evidence type="ECO:0000256" key="5">
    <source>
        <dbReference type="ARBA" id="ARBA00022989"/>
    </source>
</evidence>
<keyword evidence="6 7" id="KW-0472">Membrane</keyword>
<dbReference type="PANTHER" id="PTHR40074">
    <property type="entry name" value="O-ACETYLTRANSFERASE WECH"/>
    <property type="match status" value="1"/>
</dbReference>
<dbReference type="Proteomes" id="UP000714420">
    <property type="component" value="Unassembled WGS sequence"/>
</dbReference>
<sequence>MKEKVAYISIINAIAIIAVIIGHLDIAGDKSVGTPVVNVIERFGAFQMPLFMCVSGFLFAMTSGYRKKYSDLVKNKVIRLLIPFVCLSLFTFAFKLCLPSSMLKHEVGFNAGYIFKIFFIPFRGPVPHLWFVISLFTIFLFTPILKKTMGKTMFIVMTFLLLSMLTFTPPHLKMLNIEIFAMDKTLSMTVWFYLGMVMQLKNMSERLASWKIAIATGFIYIYLIYFVELSLVNNLVCMLVGIVFIFSLSNRLAEMLPNLFGSWRNYTYQIYLLHMYPIMACKFIYRKHIIVCDDLWFWLIWTVSLLSSIALPTIIAKTGKNMPLCLRRLIGL</sequence>
<evidence type="ECO:0000256" key="4">
    <source>
        <dbReference type="ARBA" id="ARBA00022692"/>
    </source>
</evidence>
<feature type="transmembrane region" description="Helical" evidence="7">
    <location>
        <begin position="128"/>
        <end position="145"/>
    </location>
</feature>
<feature type="transmembrane region" description="Helical" evidence="7">
    <location>
        <begin position="207"/>
        <end position="225"/>
    </location>
</feature>
<keyword evidence="5 7" id="KW-1133">Transmembrane helix</keyword>
<dbReference type="Pfam" id="PF01757">
    <property type="entry name" value="Acyl_transf_3"/>
    <property type="match status" value="1"/>
</dbReference>
<keyword evidence="9" id="KW-0012">Acyltransferase</keyword>
<protein>
    <submittedName>
        <fullName evidence="9">Acyltransferase</fullName>
    </submittedName>
</protein>
<dbReference type="PANTHER" id="PTHR40074:SF2">
    <property type="entry name" value="O-ACETYLTRANSFERASE WECH"/>
    <property type="match status" value="1"/>
</dbReference>
<keyword evidence="10" id="KW-1185">Reference proteome</keyword>
<evidence type="ECO:0000259" key="8">
    <source>
        <dbReference type="Pfam" id="PF01757"/>
    </source>
</evidence>
<evidence type="ECO:0000313" key="10">
    <source>
        <dbReference type="Proteomes" id="UP000714420"/>
    </source>
</evidence>
<feature type="domain" description="Acyltransferase 3" evidence="8">
    <location>
        <begin position="6"/>
        <end position="316"/>
    </location>
</feature>
<dbReference type="EMBL" id="JABKKF010000001">
    <property type="protein sequence ID" value="NPD90893.1"/>
    <property type="molecule type" value="Genomic_DNA"/>
</dbReference>
<evidence type="ECO:0000256" key="3">
    <source>
        <dbReference type="ARBA" id="ARBA00022475"/>
    </source>
</evidence>
<comment type="subcellular location">
    <subcellularLocation>
        <location evidence="1">Cell membrane</location>
        <topology evidence="1">Multi-pass membrane protein</topology>
    </subcellularLocation>
</comment>
<name>A0ABX2AIM2_9BACT</name>
<keyword evidence="9" id="KW-0808">Transferase</keyword>
<evidence type="ECO:0000256" key="2">
    <source>
        <dbReference type="ARBA" id="ARBA00007400"/>
    </source>
</evidence>
<feature type="transmembrane region" description="Helical" evidence="7">
    <location>
        <begin position="295"/>
        <end position="316"/>
    </location>
</feature>
<feature type="transmembrane region" description="Helical" evidence="7">
    <location>
        <begin position="77"/>
        <end position="94"/>
    </location>
</feature>
<comment type="caution">
    <text evidence="9">The sequence shown here is derived from an EMBL/GenBank/DDBJ whole genome shotgun (WGS) entry which is preliminary data.</text>
</comment>
<feature type="transmembrane region" description="Helical" evidence="7">
    <location>
        <begin position="152"/>
        <end position="169"/>
    </location>
</feature>
<keyword evidence="4 7" id="KW-0812">Transmembrane</keyword>
<feature type="transmembrane region" description="Helical" evidence="7">
    <location>
        <begin position="231"/>
        <end position="249"/>
    </location>
</feature>
<reference evidence="9 10" key="1">
    <citation type="submission" date="2020-05" db="EMBL/GenBank/DDBJ databases">
        <title>Distinct polysaccharide utilization as determinants for interspecies competition between intestinal Prevotella spp.</title>
        <authorList>
            <person name="Galvez E.J.C."/>
            <person name="Iljazovic A."/>
            <person name="Strowig T."/>
        </authorList>
    </citation>
    <scope>NUCLEOTIDE SEQUENCE [LARGE SCALE GENOMIC DNA]</scope>
    <source>
        <strain evidence="9 10">PMUR</strain>
    </source>
</reference>
<organism evidence="9 10">
    <name type="scientific">Xylanibacter muris</name>
    <dbReference type="NCBI Taxonomy" id="2736290"/>
    <lineage>
        <taxon>Bacteria</taxon>
        <taxon>Pseudomonadati</taxon>
        <taxon>Bacteroidota</taxon>
        <taxon>Bacteroidia</taxon>
        <taxon>Bacteroidales</taxon>
        <taxon>Prevotellaceae</taxon>
        <taxon>Xylanibacter</taxon>
    </lineage>
</organism>